<protein>
    <recommendedName>
        <fullName evidence="2">Transposase InsH N-terminal domain-containing protein</fullName>
    </recommendedName>
</protein>
<feature type="non-terminal residue" evidence="1">
    <location>
        <position position="1"/>
    </location>
</feature>
<sequence length="203" mass="23538">ALKIKYDSGFYKTEEEIPEIKRKTYSQDWKLYNMAQVQEFELFDQFLYQLVSTVEEPEKPHRCGRPELKLQDQIFCGIMKVYSQLSSRRAKYLYRDALERQQIKHSPHFNVASTTFNKKEITPILYGLVRLSARPLASVETDFATDSSGFRCSTFGNYCEEKHGTKRTRNWLKAHICTGVNTNIVADVIITDEHGADGPQLKK</sequence>
<dbReference type="AlphaFoldDB" id="X1RSY9"/>
<organism evidence="1">
    <name type="scientific">marine sediment metagenome</name>
    <dbReference type="NCBI Taxonomy" id="412755"/>
    <lineage>
        <taxon>unclassified sequences</taxon>
        <taxon>metagenomes</taxon>
        <taxon>ecological metagenomes</taxon>
    </lineage>
</organism>
<proteinExistence type="predicted"/>
<gene>
    <name evidence="1" type="ORF">S12H4_23371</name>
</gene>
<evidence type="ECO:0000313" key="1">
    <source>
        <dbReference type="EMBL" id="GAI83773.1"/>
    </source>
</evidence>
<reference evidence="1" key="1">
    <citation type="journal article" date="2014" name="Front. Microbiol.">
        <title>High frequency of phylogenetically diverse reductive dehalogenase-homologous genes in deep subseafloor sedimentary metagenomes.</title>
        <authorList>
            <person name="Kawai M."/>
            <person name="Futagami T."/>
            <person name="Toyoda A."/>
            <person name="Takaki Y."/>
            <person name="Nishi S."/>
            <person name="Hori S."/>
            <person name="Arai W."/>
            <person name="Tsubouchi T."/>
            <person name="Morono Y."/>
            <person name="Uchiyama I."/>
            <person name="Ito T."/>
            <person name="Fujiyama A."/>
            <person name="Inagaki F."/>
            <person name="Takami H."/>
        </authorList>
    </citation>
    <scope>NUCLEOTIDE SEQUENCE</scope>
    <source>
        <strain evidence="1">Expedition CK06-06</strain>
    </source>
</reference>
<name>X1RSY9_9ZZZZ</name>
<evidence type="ECO:0008006" key="2">
    <source>
        <dbReference type="Google" id="ProtNLM"/>
    </source>
</evidence>
<comment type="caution">
    <text evidence="1">The sequence shown here is derived from an EMBL/GenBank/DDBJ whole genome shotgun (WGS) entry which is preliminary data.</text>
</comment>
<dbReference type="EMBL" id="BARW01012400">
    <property type="protein sequence ID" value="GAI83773.1"/>
    <property type="molecule type" value="Genomic_DNA"/>
</dbReference>
<feature type="non-terminal residue" evidence="1">
    <location>
        <position position="203"/>
    </location>
</feature>
<accession>X1RSY9</accession>